<comment type="caution">
    <text evidence="1">The sequence shown here is derived from an EMBL/GenBank/DDBJ whole genome shotgun (WGS) entry which is preliminary data.</text>
</comment>
<evidence type="ECO:0000313" key="1">
    <source>
        <dbReference type="EMBL" id="CAG8591732.1"/>
    </source>
</evidence>
<accession>A0ACA9MGV5</accession>
<evidence type="ECO:0000313" key="2">
    <source>
        <dbReference type="Proteomes" id="UP000789860"/>
    </source>
</evidence>
<proteinExistence type="predicted"/>
<gene>
    <name evidence="1" type="ORF">SCALOS_LOCUS6603</name>
</gene>
<feature type="non-terminal residue" evidence="1">
    <location>
        <position position="440"/>
    </location>
</feature>
<keyword evidence="2" id="KW-1185">Reference proteome</keyword>
<dbReference type="EMBL" id="CAJVPM010012973">
    <property type="protein sequence ID" value="CAG8591732.1"/>
    <property type="molecule type" value="Genomic_DNA"/>
</dbReference>
<organism evidence="1 2">
    <name type="scientific">Scutellospora calospora</name>
    <dbReference type="NCBI Taxonomy" id="85575"/>
    <lineage>
        <taxon>Eukaryota</taxon>
        <taxon>Fungi</taxon>
        <taxon>Fungi incertae sedis</taxon>
        <taxon>Mucoromycota</taxon>
        <taxon>Glomeromycotina</taxon>
        <taxon>Glomeromycetes</taxon>
        <taxon>Diversisporales</taxon>
        <taxon>Gigasporaceae</taxon>
        <taxon>Scutellospora</taxon>
    </lineage>
</organism>
<reference evidence="1" key="1">
    <citation type="submission" date="2021-06" db="EMBL/GenBank/DDBJ databases">
        <authorList>
            <person name="Kallberg Y."/>
            <person name="Tangrot J."/>
            <person name="Rosling A."/>
        </authorList>
    </citation>
    <scope>NUCLEOTIDE SEQUENCE</scope>
    <source>
        <strain evidence="1">AU212A</strain>
    </source>
</reference>
<name>A0ACA9MGV5_9GLOM</name>
<dbReference type="Proteomes" id="UP000789860">
    <property type="component" value="Unassembled WGS sequence"/>
</dbReference>
<protein>
    <submittedName>
        <fullName evidence="1">11142_t:CDS:1</fullName>
    </submittedName>
</protein>
<sequence>MQNLTYFNKPPESWTIHGYYQFRKLQSDFSSIFRKENSWLNDNLRTIEKNLENKFSYQQIKQAKKLLRALKVSALASQLGRTPFGCSVDDPLARCDGTTTRWAPSSCLTDDPLARRGRVQMSDPNVSTFWKEINHVRELNNVRAEGMLKAARATTDGVLNSTQLDSSSEYIPTDESDESDAILTERKKSKKGKSNESLSSSLCQLCTQSITTDNKNNNMNESIYTEIRESGSNIYVNQQQSSQHEVDPLSVSDNSEMNSSSVSANSEMNPLSVSTNNEMNPPETCKEDGENDMELDLQEPSVVHIVENNLEGLDWNVVMQKVETYRNHLKKTRYAFDPTLNLLSDVFSQMSSALPKTRFCIPQLTKEEAKFIDKLLNAEDIDDIPTVTEEEKALRKLFSRILDSITMFRKNDLPEVEHTFRNIVPLLDATIGKDSHFWLK</sequence>